<accession>A0ACA9LFZ6</accession>
<gene>
    <name evidence="1" type="ORF">RPERSI_LOCUS2753</name>
</gene>
<keyword evidence="2" id="KW-1185">Reference proteome</keyword>
<dbReference type="Proteomes" id="UP000789920">
    <property type="component" value="Unassembled WGS sequence"/>
</dbReference>
<name>A0ACA9LFZ6_9GLOM</name>
<evidence type="ECO:0000313" key="1">
    <source>
        <dbReference type="EMBL" id="CAG8522182.1"/>
    </source>
</evidence>
<protein>
    <submittedName>
        <fullName evidence="1">317_t:CDS:1</fullName>
    </submittedName>
</protein>
<comment type="caution">
    <text evidence="1">The sequence shown here is derived from an EMBL/GenBank/DDBJ whole genome shotgun (WGS) entry which is preliminary data.</text>
</comment>
<evidence type="ECO:0000313" key="2">
    <source>
        <dbReference type="Proteomes" id="UP000789920"/>
    </source>
</evidence>
<sequence>MITLVDNTHIEISLLHSNEPSNINNNTDSPTANYQSTEALLAAVASLATLTIPIATSTNKHKNYNNKHNIDNNTTNSPATNYLSTEAPSASDTSLATLTIPITTTSSSNKYNNLVIQRREAEIGLKTSSNNHDSFVESQRKKQRDSVANILENSHNANKKLFEKNPMVNTLETLHNLNNIANAANPTIVSKDKSMSHNSKEKVIESIELELDDTDSIINNKSSKARCLKQAFINITQKDNRVSYNLSQKLPTYSFQDIESIYKYLESWISLYNKLGSAKCLIEESRLHMLYNLSRPFVALAVTYVPKYKEDNK</sequence>
<organism evidence="1 2">
    <name type="scientific">Racocetra persica</name>
    <dbReference type="NCBI Taxonomy" id="160502"/>
    <lineage>
        <taxon>Eukaryota</taxon>
        <taxon>Fungi</taxon>
        <taxon>Fungi incertae sedis</taxon>
        <taxon>Mucoromycota</taxon>
        <taxon>Glomeromycotina</taxon>
        <taxon>Glomeromycetes</taxon>
        <taxon>Diversisporales</taxon>
        <taxon>Gigasporaceae</taxon>
        <taxon>Racocetra</taxon>
    </lineage>
</organism>
<proteinExistence type="predicted"/>
<dbReference type="EMBL" id="CAJVQC010003148">
    <property type="protein sequence ID" value="CAG8522182.1"/>
    <property type="molecule type" value="Genomic_DNA"/>
</dbReference>
<reference evidence="1" key="1">
    <citation type="submission" date="2021-06" db="EMBL/GenBank/DDBJ databases">
        <authorList>
            <person name="Kallberg Y."/>
            <person name="Tangrot J."/>
            <person name="Rosling A."/>
        </authorList>
    </citation>
    <scope>NUCLEOTIDE SEQUENCE</scope>
    <source>
        <strain evidence="1">MA461A</strain>
    </source>
</reference>
<feature type="non-terminal residue" evidence="1">
    <location>
        <position position="313"/>
    </location>
</feature>